<evidence type="ECO:0008006" key="3">
    <source>
        <dbReference type="Google" id="ProtNLM"/>
    </source>
</evidence>
<gene>
    <name evidence="1" type="ordered locus">Mpe_B0645</name>
</gene>
<accession>A2SPC0</accession>
<proteinExistence type="predicted"/>
<dbReference type="HOGENOM" id="CLU_838898_0_0_4"/>
<evidence type="ECO:0000313" key="1">
    <source>
        <dbReference type="EMBL" id="ABM97409.1"/>
    </source>
</evidence>
<evidence type="ECO:0000313" key="2">
    <source>
        <dbReference type="Proteomes" id="UP000000366"/>
    </source>
</evidence>
<reference evidence="1 2" key="1">
    <citation type="journal article" date="2007" name="J. Bacteriol.">
        <title>Whole-genome analysis of the methyl tert-butyl ether-degrading beta-proteobacterium Methylibium petroleiphilum PM1.</title>
        <authorList>
            <person name="Kane S.R."/>
            <person name="Chakicherla A.Y."/>
            <person name="Chain P.S.G."/>
            <person name="Schmidt R."/>
            <person name="Shin M.W."/>
            <person name="Legler T.C."/>
            <person name="Scow K.M."/>
            <person name="Larimer F.W."/>
            <person name="Lucas S.M."/>
            <person name="Richardson P.M."/>
            <person name="Hristova K.R."/>
        </authorList>
    </citation>
    <scope>NUCLEOTIDE SEQUENCE [LARGE SCALE GENOMIC DNA]</scope>
    <source>
        <strain evidence="2">ATCC BAA-1232 / LMG 22953 / PM1</strain>
        <plasmid evidence="1 2">RPME01</plasmid>
    </source>
</reference>
<dbReference type="Proteomes" id="UP000000366">
    <property type="component" value="Plasmid RPME01"/>
</dbReference>
<name>A2SPC0_METPP</name>
<sequence>MQPIIPAVLSGAARENARQDLDNAIIKALTDIAPESLVAEAARVDPSILLERNRFSGLGFNAFNYLELARHKEWTDTLEVALEAGIHPDNRDAFSGRPLLARRGIGLNSLPGPKLLGLALRYGADASQCADGDGYRSLARTYAAELQPLTTSNLATVKSHLACLRLLLQAEPGPLDPVDRDMSGSFIGHGLLVTLGTARILTTTLSLAQPLAKEGYDLLRLAAARGADINWRAGAQDIPVVWTLVNAGFAKSAALLLELGADPEMPADADASNLGFEVGTSLVELARLRSGGEGAAAISETLMRRRIQAEQRVQVAPPAPAKQPRRRWLLGAF</sequence>
<dbReference type="EMBL" id="CP000556">
    <property type="protein sequence ID" value="ABM97409.1"/>
    <property type="molecule type" value="Genomic_DNA"/>
</dbReference>
<dbReference type="InterPro" id="IPR036770">
    <property type="entry name" value="Ankyrin_rpt-contain_sf"/>
</dbReference>
<geneLocation type="plasmid" evidence="1 2">
    <name>RPME01</name>
</geneLocation>
<organism evidence="1 2">
    <name type="scientific">Methylibium petroleiphilum (strain ATCC BAA-1232 / LMG 22953 / PM1)</name>
    <dbReference type="NCBI Taxonomy" id="420662"/>
    <lineage>
        <taxon>Bacteria</taxon>
        <taxon>Pseudomonadati</taxon>
        <taxon>Pseudomonadota</taxon>
        <taxon>Betaproteobacteria</taxon>
        <taxon>Burkholderiales</taxon>
        <taxon>Sphaerotilaceae</taxon>
        <taxon>Methylibium</taxon>
    </lineage>
</organism>
<dbReference type="AlphaFoldDB" id="A2SPC0"/>
<dbReference type="KEGG" id="mpt:Mpe_B0645"/>
<keyword evidence="1" id="KW-0614">Plasmid</keyword>
<keyword evidence="2" id="KW-1185">Reference proteome</keyword>
<dbReference type="RefSeq" id="WP_011831954.1">
    <property type="nucleotide sequence ID" value="NC_008826.1"/>
</dbReference>
<dbReference type="Gene3D" id="1.25.40.20">
    <property type="entry name" value="Ankyrin repeat-containing domain"/>
    <property type="match status" value="1"/>
</dbReference>
<protein>
    <recommendedName>
        <fullName evidence="3">Ankyrin repeat domain-containing protein</fullName>
    </recommendedName>
</protein>